<feature type="domain" description="Peptidase M20 dimerisation" evidence="14">
    <location>
        <begin position="208"/>
        <end position="310"/>
    </location>
</feature>
<dbReference type="PROSITE" id="PS00759">
    <property type="entry name" value="ARGE_DAPE_CPG2_2"/>
    <property type="match status" value="1"/>
</dbReference>
<sequence length="405" mass="44817">MSYENLLNRFLSYVKVNTRSNPDSTTTPSTQTQVDFALNVLKPEMEAVGLQDVHYLTNGYLVGTLPANDSTKTRKIGFIAHMDTADFNAEGIKPQVIENYAGGAIEVGQSGYALNPEEFPNLNNYLGQTLVTTDGTTLLGSDDKSGIAEIMTAVEYLVAHPEIKHGEIRVGFGPDEEIGVGADKFDVDDFNVDFAYTVDGGPLGEIQYETFSAAALEVDFMGRNVHPGTAKNQMINALQLAIDFHNQLPENERPENTEGYEGFFHLHGMEGTVEKAHSSYIIRDFEDDSFENRKKLVQEIADKMNAELGKESVIVNLHDQYYNMKKIIEKDMTPVELAKEVMEDLEIKPVIEPIRGGTDGSKISFMGIPTPNLFAGGENMHGRFEFVSLQTMEKAVDVIIGIVQK</sequence>
<dbReference type="NCBIfam" id="NF009920">
    <property type="entry name" value="PRK13381.1"/>
    <property type="match status" value="1"/>
</dbReference>
<dbReference type="SUPFAM" id="SSF55031">
    <property type="entry name" value="Bacterial exopeptidase dimerisation domain"/>
    <property type="match status" value="1"/>
</dbReference>
<comment type="function">
    <text evidence="11">Cleaves the N-terminal amino acid of tripeptides.</text>
</comment>
<dbReference type="EMBL" id="LS483409">
    <property type="protein sequence ID" value="SQG79705.1"/>
    <property type="molecule type" value="Genomic_DNA"/>
</dbReference>
<feature type="binding site" evidence="11 13">
    <location>
        <position position="199"/>
    </location>
    <ligand>
        <name>Zn(2+)</name>
        <dbReference type="ChEBI" id="CHEBI:29105"/>
        <label>1</label>
    </ligand>
</feature>
<feature type="active site" evidence="11 12">
    <location>
        <position position="83"/>
    </location>
</feature>
<evidence type="ECO:0000256" key="13">
    <source>
        <dbReference type="PIRSR" id="PIRSR037215-2"/>
    </source>
</evidence>
<dbReference type="SUPFAM" id="SSF53187">
    <property type="entry name" value="Zn-dependent exopeptidases"/>
    <property type="match status" value="1"/>
</dbReference>
<name>A0AA94M3F3_9STRE</name>
<dbReference type="GO" id="GO:0005829">
    <property type="term" value="C:cytosol"/>
    <property type="evidence" value="ECO:0007669"/>
    <property type="project" value="TreeGrafter"/>
</dbReference>
<evidence type="ECO:0000259" key="14">
    <source>
        <dbReference type="Pfam" id="PF07687"/>
    </source>
</evidence>
<protein>
    <recommendedName>
        <fullName evidence="11">Peptidase T</fullName>
        <ecNumber evidence="11">3.4.11.4</ecNumber>
    </recommendedName>
    <alternativeName>
        <fullName evidence="11">Aminotripeptidase</fullName>
        <shortName evidence="11">Tripeptidase</shortName>
    </alternativeName>
    <alternativeName>
        <fullName evidence="11">Tripeptide aminopeptidase</fullName>
    </alternativeName>
</protein>
<evidence type="ECO:0000256" key="5">
    <source>
        <dbReference type="ARBA" id="ARBA00022490"/>
    </source>
</evidence>
<keyword evidence="7 11" id="KW-0479">Metal-binding</keyword>
<dbReference type="InterPro" id="IPR002933">
    <property type="entry name" value="Peptidase_M20"/>
</dbReference>
<dbReference type="Pfam" id="PF01546">
    <property type="entry name" value="Peptidase_M20"/>
    <property type="match status" value="1"/>
</dbReference>
<dbReference type="RefSeq" id="WP_077497024.1">
    <property type="nucleotide sequence ID" value="NZ_LS483409.1"/>
</dbReference>
<dbReference type="EC" id="3.4.11.4" evidence="11"/>
<dbReference type="Proteomes" id="UP000249013">
    <property type="component" value="Chromosome 1"/>
</dbReference>
<dbReference type="GO" id="GO:0045148">
    <property type="term" value="F:tripeptide aminopeptidase activity"/>
    <property type="evidence" value="ECO:0007669"/>
    <property type="project" value="UniProtKB-UniRule"/>
</dbReference>
<feature type="binding site" evidence="11 13">
    <location>
        <position position="81"/>
    </location>
    <ligand>
        <name>Zn(2+)</name>
        <dbReference type="ChEBI" id="CHEBI:29105"/>
        <label>1</label>
    </ligand>
</feature>
<dbReference type="AlphaFoldDB" id="A0AA94M3F3"/>
<feature type="active site" description="Proton acceptor" evidence="11 12">
    <location>
        <position position="176"/>
    </location>
</feature>
<keyword evidence="6 11" id="KW-0645">Protease</keyword>
<keyword evidence="4 11" id="KW-0031">Aminopeptidase</keyword>
<dbReference type="NCBIfam" id="TIGR01882">
    <property type="entry name" value="peptidase-T"/>
    <property type="match status" value="1"/>
</dbReference>
<dbReference type="GO" id="GO:0008270">
    <property type="term" value="F:zinc ion binding"/>
    <property type="evidence" value="ECO:0007669"/>
    <property type="project" value="UniProtKB-UniRule"/>
</dbReference>
<dbReference type="Gene3D" id="3.30.70.360">
    <property type="match status" value="1"/>
</dbReference>
<comment type="catalytic activity">
    <reaction evidence="1 11">
        <text>Release of the N-terminal residue from a tripeptide.</text>
        <dbReference type="EC" id="3.4.11.4"/>
    </reaction>
</comment>
<accession>A0AA94M3F3</accession>
<comment type="cofactor">
    <cofactor evidence="11 13">
        <name>Zn(2+)</name>
        <dbReference type="ChEBI" id="CHEBI:29105"/>
    </cofactor>
    <text evidence="11 13">Binds 2 Zn(2+) ions per subunit.</text>
</comment>
<dbReference type="GO" id="GO:0008237">
    <property type="term" value="F:metallopeptidase activity"/>
    <property type="evidence" value="ECO:0007669"/>
    <property type="project" value="UniProtKB-KW"/>
</dbReference>
<evidence type="ECO:0000256" key="2">
    <source>
        <dbReference type="ARBA" id="ARBA00004496"/>
    </source>
</evidence>
<organism evidence="15 16">
    <name type="scientific">Streptococcus gallolyticus</name>
    <dbReference type="NCBI Taxonomy" id="315405"/>
    <lineage>
        <taxon>Bacteria</taxon>
        <taxon>Bacillati</taxon>
        <taxon>Bacillota</taxon>
        <taxon>Bacilli</taxon>
        <taxon>Lactobacillales</taxon>
        <taxon>Streptococcaceae</taxon>
        <taxon>Streptococcus</taxon>
    </lineage>
</organism>
<evidence type="ECO:0000256" key="3">
    <source>
        <dbReference type="ARBA" id="ARBA00009692"/>
    </source>
</evidence>
<evidence type="ECO:0000256" key="7">
    <source>
        <dbReference type="ARBA" id="ARBA00022723"/>
    </source>
</evidence>
<dbReference type="GO" id="GO:0043171">
    <property type="term" value="P:peptide catabolic process"/>
    <property type="evidence" value="ECO:0007669"/>
    <property type="project" value="UniProtKB-UniRule"/>
</dbReference>
<keyword evidence="10 11" id="KW-0482">Metalloprotease</keyword>
<feature type="binding site" evidence="11 13">
    <location>
        <position position="142"/>
    </location>
    <ligand>
        <name>Zn(2+)</name>
        <dbReference type="ChEBI" id="CHEBI:29105"/>
        <label>2</label>
    </ligand>
</feature>
<feature type="binding site" evidence="11 13">
    <location>
        <position position="142"/>
    </location>
    <ligand>
        <name>Zn(2+)</name>
        <dbReference type="ChEBI" id="CHEBI:29105"/>
        <label>1</label>
    </ligand>
</feature>
<feature type="binding site" evidence="11 13">
    <location>
        <position position="381"/>
    </location>
    <ligand>
        <name>Zn(2+)</name>
        <dbReference type="ChEBI" id="CHEBI:29105"/>
        <label>2</label>
    </ligand>
</feature>
<dbReference type="InterPro" id="IPR010161">
    <property type="entry name" value="Peptidase_M20B"/>
</dbReference>
<dbReference type="GO" id="GO:0006508">
    <property type="term" value="P:proteolysis"/>
    <property type="evidence" value="ECO:0007669"/>
    <property type="project" value="UniProtKB-UniRule"/>
</dbReference>
<comment type="subcellular location">
    <subcellularLocation>
        <location evidence="2 11">Cytoplasm</location>
    </subcellularLocation>
</comment>
<evidence type="ECO:0000313" key="16">
    <source>
        <dbReference type="Proteomes" id="UP000249013"/>
    </source>
</evidence>
<evidence type="ECO:0000256" key="10">
    <source>
        <dbReference type="ARBA" id="ARBA00023049"/>
    </source>
</evidence>
<dbReference type="PANTHER" id="PTHR42994:SF1">
    <property type="entry name" value="PEPTIDASE T"/>
    <property type="match status" value="1"/>
</dbReference>
<dbReference type="PIRSF" id="PIRSF037215">
    <property type="entry name" value="Peptidase_M20B"/>
    <property type="match status" value="1"/>
</dbReference>
<keyword evidence="8 11" id="KW-0378">Hydrolase</keyword>
<evidence type="ECO:0000256" key="6">
    <source>
        <dbReference type="ARBA" id="ARBA00022670"/>
    </source>
</evidence>
<reference evidence="15 16" key="1">
    <citation type="submission" date="2018-06" db="EMBL/GenBank/DDBJ databases">
        <authorList>
            <consortium name="Pathogen Informatics"/>
            <person name="Doyle S."/>
        </authorList>
    </citation>
    <scope>NUCLEOTIDE SEQUENCE [LARGE SCALE GENOMIC DNA]</scope>
    <source>
        <strain evidence="15 16">NCTC13773</strain>
    </source>
</reference>
<dbReference type="NCBIfam" id="NF003976">
    <property type="entry name" value="PRK05469.1"/>
    <property type="match status" value="1"/>
</dbReference>
<dbReference type="InterPro" id="IPR001261">
    <property type="entry name" value="ArgE/DapE_CS"/>
</dbReference>
<dbReference type="InterPro" id="IPR036264">
    <property type="entry name" value="Bact_exopeptidase_dim_dom"/>
</dbReference>
<evidence type="ECO:0000256" key="4">
    <source>
        <dbReference type="ARBA" id="ARBA00022438"/>
    </source>
</evidence>
<keyword evidence="9 11" id="KW-0862">Zinc</keyword>
<evidence type="ECO:0000256" key="1">
    <source>
        <dbReference type="ARBA" id="ARBA00000870"/>
    </source>
</evidence>
<evidence type="ECO:0000313" key="15">
    <source>
        <dbReference type="EMBL" id="SQG79705.1"/>
    </source>
</evidence>
<evidence type="ECO:0000256" key="9">
    <source>
        <dbReference type="ARBA" id="ARBA00022833"/>
    </source>
</evidence>
<proteinExistence type="inferred from homology"/>
<gene>
    <name evidence="11 15" type="primary">pepT</name>
    <name evidence="15" type="ORF">NCTC13773_01521</name>
</gene>
<dbReference type="FunFam" id="3.30.70.360:FF:000002">
    <property type="entry name" value="Peptidase T"/>
    <property type="match status" value="1"/>
</dbReference>
<dbReference type="Pfam" id="PF07687">
    <property type="entry name" value="M20_dimer"/>
    <property type="match status" value="1"/>
</dbReference>
<dbReference type="InterPro" id="IPR011650">
    <property type="entry name" value="Peptidase_M20_dimer"/>
</dbReference>
<feature type="binding site" evidence="11 13">
    <location>
        <position position="177"/>
    </location>
    <ligand>
        <name>Zn(2+)</name>
        <dbReference type="ChEBI" id="CHEBI:29105"/>
        <label>2</label>
    </ligand>
</feature>
<evidence type="ECO:0000256" key="12">
    <source>
        <dbReference type="PIRSR" id="PIRSR037215-1"/>
    </source>
</evidence>
<dbReference type="PANTHER" id="PTHR42994">
    <property type="entry name" value="PEPTIDASE T"/>
    <property type="match status" value="1"/>
</dbReference>
<dbReference type="Gene3D" id="3.40.630.10">
    <property type="entry name" value="Zn peptidases"/>
    <property type="match status" value="1"/>
</dbReference>
<dbReference type="PROSITE" id="PS00758">
    <property type="entry name" value="ARGE_DAPE_CPG2_1"/>
    <property type="match status" value="1"/>
</dbReference>
<evidence type="ECO:0000256" key="11">
    <source>
        <dbReference type="HAMAP-Rule" id="MF_00550"/>
    </source>
</evidence>
<comment type="similarity">
    <text evidence="3 11">Belongs to the peptidase M20B family.</text>
</comment>
<keyword evidence="5 11" id="KW-0963">Cytoplasm</keyword>
<dbReference type="CDD" id="cd03892">
    <property type="entry name" value="M20_peptT"/>
    <property type="match status" value="1"/>
</dbReference>
<dbReference type="HAMAP" id="MF_00550">
    <property type="entry name" value="Aminopeptidase_M20"/>
    <property type="match status" value="1"/>
</dbReference>
<evidence type="ECO:0000256" key="8">
    <source>
        <dbReference type="ARBA" id="ARBA00022801"/>
    </source>
</evidence>